<evidence type="ECO:0000259" key="5">
    <source>
        <dbReference type="PROSITE" id="PS50931"/>
    </source>
</evidence>
<dbReference type="InterPro" id="IPR005119">
    <property type="entry name" value="LysR_subst-bd"/>
</dbReference>
<keyword evidence="4" id="KW-0804">Transcription</keyword>
<dbReference type="InterPro" id="IPR036390">
    <property type="entry name" value="WH_DNA-bd_sf"/>
</dbReference>
<dbReference type="RefSeq" id="WP_377035964.1">
    <property type="nucleotide sequence ID" value="NZ_JBHSQL010000001.1"/>
</dbReference>
<accession>A0ABW1QG12</accession>
<dbReference type="InterPro" id="IPR036388">
    <property type="entry name" value="WH-like_DNA-bd_sf"/>
</dbReference>
<keyword evidence="7" id="KW-1185">Reference proteome</keyword>
<proteinExistence type="inferred from homology"/>
<feature type="domain" description="HTH lysR-type" evidence="5">
    <location>
        <begin position="11"/>
        <end position="68"/>
    </location>
</feature>
<evidence type="ECO:0000256" key="2">
    <source>
        <dbReference type="ARBA" id="ARBA00023015"/>
    </source>
</evidence>
<dbReference type="Proteomes" id="UP001596097">
    <property type="component" value="Unassembled WGS sequence"/>
</dbReference>
<sequence>MNDGSMGVMGIDVDKLATLRELAERGSITAVADATYRTPSAVSQAIKALERDLGAVLVVREGRGVRLTDAGALLAEGAVEVAEAVARTRARFEEFRGDVSGEVAVTAFPSGAEMLLAPLLPRLAAEAPGVTLRLSDLDLAEYELAAATADHDLVLGHSVLAVPDPATTRLHVTPLLREPLDVAVAGVHRLAARDAVRPEDLVDEPWIGVPVGHPFDLLLPMLAVGGRPPRVVQRFLDNHVVTAFVAAGQGVALLPRLWRRAAEAQGVRLLPLEGVRAGRHVFALARPDRAERAAVRRVLAVLEDVAAELG</sequence>
<dbReference type="EMBL" id="JBHSQL010000001">
    <property type="protein sequence ID" value="MFC6147797.1"/>
    <property type="molecule type" value="Genomic_DNA"/>
</dbReference>
<dbReference type="PANTHER" id="PTHR30346:SF29">
    <property type="entry name" value="LYSR SUBSTRATE-BINDING"/>
    <property type="match status" value="1"/>
</dbReference>
<dbReference type="Pfam" id="PF00126">
    <property type="entry name" value="HTH_1"/>
    <property type="match status" value="1"/>
</dbReference>
<dbReference type="SUPFAM" id="SSF53850">
    <property type="entry name" value="Periplasmic binding protein-like II"/>
    <property type="match status" value="1"/>
</dbReference>
<dbReference type="SUPFAM" id="SSF46785">
    <property type="entry name" value="Winged helix' DNA-binding domain"/>
    <property type="match status" value="1"/>
</dbReference>
<protein>
    <submittedName>
        <fullName evidence="6">LysR family transcriptional regulator</fullName>
    </submittedName>
</protein>
<comment type="caution">
    <text evidence="6">The sequence shown here is derived from an EMBL/GenBank/DDBJ whole genome shotgun (WGS) entry which is preliminary data.</text>
</comment>
<dbReference type="PANTHER" id="PTHR30346">
    <property type="entry name" value="TRANSCRIPTIONAL DUAL REGULATOR HCAR-RELATED"/>
    <property type="match status" value="1"/>
</dbReference>
<keyword evidence="3" id="KW-0238">DNA-binding</keyword>
<evidence type="ECO:0000313" key="6">
    <source>
        <dbReference type="EMBL" id="MFC6147797.1"/>
    </source>
</evidence>
<dbReference type="Gene3D" id="3.40.190.10">
    <property type="entry name" value="Periplasmic binding protein-like II"/>
    <property type="match status" value="2"/>
</dbReference>
<comment type="similarity">
    <text evidence="1">Belongs to the LysR transcriptional regulatory family.</text>
</comment>
<gene>
    <name evidence="6" type="ORF">ACFPYK_00215</name>
</gene>
<evidence type="ECO:0000256" key="3">
    <source>
        <dbReference type="ARBA" id="ARBA00023125"/>
    </source>
</evidence>
<dbReference type="PROSITE" id="PS50931">
    <property type="entry name" value="HTH_LYSR"/>
    <property type="match status" value="1"/>
</dbReference>
<evidence type="ECO:0000313" key="7">
    <source>
        <dbReference type="Proteomes" id="UP001596097"/>
    </source>
</evidence>
<evidence type="ECO:0000256" key="4">
    <source>
        <dbReference type="ARBA" id="ARBA00023163"/>
    </source>
</evidence>
<name>A0ABW1QG12_9ACTN</name>
<dbReference type="InterPro" id="IPR000847">
    <property type="entry name" value="LysR_HTH_N"/>
</dbReference>
<reference evidence="7" key="1">
    <citation type="journal article" date="2019" name="Int. J. Syst. Evol. Microbiol.">
        <title>The Global Catalogue of Microorganisms (GCM) 10K type strain sequencing project: providing services to taxonomists for standard genome sequencing and annotation.</title>
        <authorList>
            <consortium name="The Broad Institute Genomics Platform"/>
            <consortium name="The Broad Institute Genome Sequencing Center for Infectious Disease"/>
            <person name="Wu L."/>
            <person name="Ma J."/>
        </authorList>
    </citation>
    <scope>NUCLEOTIDE SEQUENCE [LARGE SCALE GENOMIC DNA]</scope>
    <source>
        <strain evidence="7">CGMCC 4.7198</strain>
    </source>
</reference>
<organism evidence="6 7">
    <name type="scientific">Mumia xiangluensis</name>
    <dbReference type="NCBI Taxonomy" id="1678900"/>
    <lineage>
        <taxon>Bacteria</taxon>
        <taxon>Bacillati</taxon>
        <taxon>Actinomycetota</taxon>
        <taxon>Actinomycetes</taxon>
        <taxon>Propionibacteriales</taxon>
        <taxon>Nocardioidaceae</taxon>
        <taxon>Mumia</taxon>
    </lineage>
</organism>
<dbReference type="Gene3D" id="1.10.10.10">
    <property type="entry name" value="Winged helix-like DNA-binding domain superfamily/Winged helix DNA-binding domain"/>
    <property type="match status" value="1"/>
</dbReference>
<dbReference type="Pfam" id="PF03466">
    <property type="entry name" value="LysR_substrate"/>
    <property type="match status" value="1"/>
</dbReference>
<keyword evidence="2" id="KW-0805">Transcription regulation</keyword>
<evidence type="ECO:0000256" key="1">
    <source>
        <dbReference type="ARBA" id="ARBA00009437"/>
    </source>
</evidence>